<accession>B4KL70</accession>
<dbReference type="eggNOG" id="ENOG502SF8I">
    <property type="taxonomic scope" value="Eukaryota"/>
</dbReference>
<reference evidence="2 3" key="1">
    <citation type="journal article" date="2007" name="Nature">
        <title>Evolution of genes and genomes on the Drosophila phylogeny.</title>
        <authorList>
            <consortium name="Drosophila 12 Genomes Consortium"/>
            <person name="Clark A.G."/>
            <person name="Eisen M.B."/>
            <person name="Smith D.R."/>
            <person name="Bergman C.M."/>
            <person name="Oliver B."/>
            <person name="Markow T.A."/>
            <person name="Kaufman T.C."/>
            <person name="Kellis M."/>
            <person name="Gelbart W."/>
            <person name="Iyer V.N."/>
            <person name="Pollard D.A."/>
            <person name="Sackton T.B."/>
            <person name="Larracuente A.M."/>
            <person name="Singh N.D."/>
            <person name="Abad J.P."/>
            <person name="Abt D.N."/>
            <person name="Adryan B."/>
            <person name="Aguade M."/>
            <person name="Akashi H."/>
            <person name="Anderson W.W."/>
            <person name="Aquadro C.F."/>
            <person name="Ardell D.H."/>
            <person name="Arguello R."/>
            <person name="Artieri C.G."/>
            <person name="Barbash D.A."/>
            <person name="Barker D."/>
            <person name="Barsanti P."/>
            <person name="Batterham P."/>
            <person name="Batzoglou S."/>
            <person name="Begun D."/>
            <person name="Bhutkar A."/>
            <person name="Blanco E."/>
            <person name="Bosak S.A."/>
            <person name="Bradley R.K."/>
            <person name="Brand A.D."/>
            <person name="Brent M.R."/>
            <person name="Brooks A.N."/>
            <person name="Brown R.H."/>
            <person name="Butlin R.K."/>
            <person name="Caggese C."/>
            <person name="Calvi B.R."/>
            <person name="Bernardo de Carvalho A."/>
            <person name="Caspi A."/>
            <person name="Castrezana S."/>
            <person name="Celniker S.E."/>
            <person name="Chang J.L."/>
            <person name="Chapple C."/>
            <person name="Chatterji S."/>
            <person name="Chinwalla A."/>
            <person name="Civetta A."/>
            <person name="Clifton S.W."/>
            <person name="Comeron J.M."/>
            <person name="Costello J.C."/>
            <person name="Coyne J.A."/>
            <person name="Daub J."/>
            <person name="David R.G."/>
            <person name="Delcher A.L."/>
            <person name="Delehaunty K."/>
            <person name="Do C.B."/>
            <person name="Ebling H."/>
            <person name="Edwards K."/>
            <person name="Eickbush T."/>
            <person name="Evans J.D."/>
            <person name="Filipski A."/>
            <person name="Findeiss S."/>
            <person name="Freyhult E."/>
            <person name="Fulton L."/>
            <person name="Fulton R."/>
            <person name="Garcia A.C."/>
            <person name="Gardiner A."/>
            <person name="Garfield D.A."/>
            <person name="Garvin B.E."/>
            <person name="Gibson G."/>
            <person name="Gilbert D."/>
            <person name="Gnerre S."/>
            <person name="Godfrey J."/>
            <person name="Good R."/>
            <person name="Gotea V."/>
            <person name="Gravely B."/>
            <person name="Greenberg A.J."/>
            <person name="Griffiths-Jones S."/>
            <person name="Gross S."/>
            <person name="Guigo R."/>
            <person name="Gustafson E.A."/>
            <person name="Haerty W."/>
            <person name="Hahn M.W."/>
            <person name="Halligan D.L."/>
            <person name="Halpern A.L."/>
            <person name="Halter G.M."/>
            <person name="Han M.V."/>
            <person name="Heger A."/>
            <person name="Hillier L."/>
            <person name="Hinrichs A.S."/>
            <person name="Holmes I."/>
            <person name="Hoskins R.A."/>
            <person name="Hubisz M.J."/>
            <person name="Hultmark D."/>
            <person name="Huntley M.A."/>
            <person name="Jaffe D.B."/>
            <person name="Jagadeeshan S."/>
            <person name="Jeck W.R."/>
            <person name="Johnson J."/>
            <person name="Jones C.D."/>
            <person name="Jordan W.C."/>
            <person name="Karpen G.H."/>
            <person name="Kataoka E."/>
            <person name="Keightley P.D."/>
            <person name="Kheradpour P."/>
            <person name="Kirkness E.F."/>
            <person name="Koerich L.B."/>
            <person name="Kristiansen K."/>
            <person name="Kudrna D."/>
            <person name="Kulathinal R.J."/>
            <person name="Kumar S."/>
            <person name="Kwok R."/>
            <person name="Lander E."/>
            <person name="Langley C.H."/>
            <person name="Lapoint R."/>
            <person name="Lazzaro B.P."/>
            <person name="Lee S.J."/>
            <person name="Levesque L."/>
            <person name="Li R."/>
            <person name="Lin C.F."/>
            <person name="Lin M.F."/>
            <person name="Lindblad-Toh K."/>
            <person name="Llopart A."/>
            <person name="Long M."/>
            <person name="Low L."/>
            <person name="Lozovsky E."/>
            <person name="Lu J."/>
            <person name="Luo M."/>
            <person name="Machado C.A."/>
            <person name="Makalowski W."/>
            <person name="Marzo M."/>
            <person name="Matsuda M."/>
            <person name="Matzkin L."/>
            <person name="McAllister B."/>
            <person name="McBride C.S."/>
            <person name="McKernan B."/>
            <person name="McKernan K."/>
            <person name="Mendez-Lago M."/>
            <person name="Minx P."/>
            <person name="Mollenhauer M.U."/>
            <person name="Montooth K."/>
            <person name="Mount S.M."/>
            <person name="Mu X."/>
            <person name="Myers E."/>
            <person name="Negre B."/>
            <person name="Newfeld S."/>
            <person name="Nielsen R."/>
            <person name="Noor M.A."/>
            <person name="O'Grady P."/>
            <person name="Pachter L."/>
            <person name="Papaceit M."/>
            <person name="Parisi M.J."/>
            <person name="Parisi M."/>
            <person name="Parts L."/>
            <person name="Pedersen J.S."/>
            <person name="Pesole G."/>
            <person name="Phillippy A.M."/>
            <person name="Ponting C.P."/>
            <person name="Pop M."/>
            <person name="Porcelli D."/>
            <person name="Powell J.R."/>
            <person name="Prohaska S."/>
            <person name="Pruitt K."/>
            <person name="Puig M."/>
            <person name="Quesneville H."/>
            <person name="Ram K.R."/>
            <person name="Rand D."/>
            <person name="Rasmussen M.D."/>
            <person name="Reed L.K."/>
            <person name="Reenan R."/>
            <person name="Reily A."/>
            <person name="Remington K.A."/>
            <person name="Rieger T.T."/>
            <person name="Ritchie M.G."/>
            <person name="Robin C."/>
            <person name="Rogers Y.H."/>
            <person name="Rohde C."/>
            <person name="Rozas J."/>
            <person name="Rubenfield M.J."/>
            <person name="Ruiz A."/>
            <person name="Russo S."/>
            <person name="Salzberg S.L."/>
            <person name="Sanchez-Gracia A."/>
            <person name="Saranga D.J."/>
            <person name="Sato H."/>
            <person name="Schaeffer S.W."/>
            <person name="Schatz M.C."/>
            <person name="Schlenke T."/>
            <person name="Schwartz R."/>
            <person name="Segarra C."/>
            <person name="Singh R.S."/>
            <person name="Sirot L."/>
            <person name="Sirota M."/>
            <person name="Sisneros N.B."/>
            <person name="Smith C.D."/>
            <person name="Smith T.F."/>
            <person name="Spieth J."/>
            <person name="Stage D.E."/>
            <person name="Stark A."/>
            <person name="Stephan W."/>
            <person name="Strausberg R.L."/>
            <person name="Strempel S."/>
            <person name="Sturgill D."/>
            <person name="Sutton G."/>
            <person name="Sutton G.G."/>
            <person name="Tao W."/>
            <person name="Teichmann S."/>
            <person name="Tobari Y.N."/>
            <person name="Tomimura Y."/>
            <person name="Tsolas J.M."/>
            <person name="Valente V.L."/>
            <person name="Venter E."/>
            <person name="Venter J.C."/>
            <person name="Vicario S."/>
            <person name="Vieira F.G."/>
            <person name="Vilella A.J."/>
            <person name="Villasante A."/>
            <person name="Walenz B."/>
            <person name="Wang J."/>
            <person name="Wasserman M."/>
            <person name="Watts T."/>
            <person name="Wilson D."/>
            <person name="Wilson R.K."/>
            <person name="Wing R.A."/>
            <person name="Wolfner M.F."/>
            <person name="Wong A."/>
            <person name="Wong G.K."/>
            <person name="Wu C.I."/>
            <person name="Wu G."/>
            <person name="Yamamoto D."/>
            <person name="Yang H.P."/>
            <person name="Yang S.P."/>
            <person name="Yorke J.A."/>
            <person name="Yoshida K."/>
            <person name="Zdobnov E."/>
            <person name="Zhang P."/>
            <person name="Zhang Y."/>
            <person name="Zimin A.V."/>
            <person name="Baldwin J."/>
            <person name="Abdouelleil A."/>
            <person name="Abdulkadir J."/>
            <person name="Abebe A."/>
            <person name="Abera B."/>
            <person name="Abreu J."/>
            <person name="Acer S.C."/>
            <person name="Aftuck L."/>
            <person name="Alexander A."/>
            <person name="An P."/>
            <person name="Anderson E."/>
            <person name="Anderson S."/>
            <person name="Arachi H."/>
            <person name="Azer M."/>
            <person name="Bachantsang P."/>
            <person name="Barry A."/>
            <person name="Bayul T."/>
            <person name="Berlin A."/>
            <person name="Bessette D."/>
            <person name="Bloom T."/>
            <person name="Blye J."/>
            <person name="Boguslavskiy L."/>
            <person name="Bonnet C."/>
            <person name="Boukhgalter B."/>
            <person name="Bourzgui I."/>
            <person name="Brown A."/>
            <person name="Cahill P."/>
            <person name="Channer S."/>
            <person name="Cheshatsang Y."/>
            <person name="Chuda L."/>
            <person name="Citroen M."/>
            <person name="Collymore A."/>
            <person name="Cooke P."/>
            <person name="Costello M."/>
            <person name="D'Aco K."/>
            <person name="Daza R."/>
            <person name="De Haan G."/>
            <person name="DeGray S."/>
            <person name="DeMaso C."/>
            <person name="Dhargay N."/>
            <person name="Dooley K."/>
            <person name="Dooley E."/>
            <person name="Doricent M."/>
            <person name="Dorje P."/>
            <person name="Dorjee K."/>
            <person name="Dupes A."/>
            <person name="Elong R."/>
            <person name="Falk J."/>
            <person name="Farina A."/>
            <person name="Faro S."/>
            <person name="Ferguson D."/>
            <person name="Fisher S."/>
            <person name="Foley C.D."/>
            <person name="Franke A."/>
            <person name="Friedrich D."/>
            <person name="Gadbois L."/>
            <person name="Gearin G."/>
            <person name="Gearin C.R."/>
            <person name="Giannoukos G."/>
            <person name="Goode T."/>
            <person name="Graham J."/>
            <person name="Grandbois E."/>
            <person name="Grewal S."/>
            <person name="Gyaltsen K."/>
            <person name="Hafez N."/>
            <person name="Hagos B."/>
            <person name="Hall J."/>
            <person name="Henson C."/>
            <person name="Hollinger A."/>
            <person name="Honan T."/>
            <person name="Huard M.D."/>
            <person name="Hughes L."/>
            <person name="Hurhula B."/>
            <person name="Husby M.E."/>
            <person name="Kamat A."/>
            <person name="Kanga B."/>
            <person name="Kashin S."/>
            <person name="Khazanovich D."/>
            <person name="Kisner P."/>
            <person name="Lance K."/>
            <person name="Lara M."/>
            <person name="Lee W."/>
            <person name="Lennon N."/>
            <person name="Letendre F."/>
            <person name="LeVine R."/>
            <person name="Lipovsky A."/>
            <person name="Liu X."/>
            <person name="Liu J."/>
            <person name="Liu S."/>
            <person name="Lokyitsang T."/>
            <person name="Lokyitsang Y."/>
            <person name="Lubonja R."/>
            <person name="Lui A."/>
            <person name="MacDonald P."/>
            <person name="Magnisalis V."/>
            <person name="Maru K."/>
            <person name="Matthews C."/>
            <person name="McCusker W."/>
            <person name="McDonough S."/>
            <person name="Mehta T."/>
            <person name="Meldrim J."/>
            <person name="Meneus L."/>
            <person name="Mihai O."/>
            <person name="Mihalev A."/>
            <person name="Mihova T."/>
            <person name="Mittelman R."/>
            <person name="Mlenga V."/>
            <person name="Montmayeur A."/>
            <person name="Mulrain L."/>
            <person name="Navidi A."/>
            <person name="Naylor J."/>
            <person name="Negash T."/>
            <person name="Nguyen T."/>
            <person name="Nguyen N."/>
            <person name="Nicol R."/>
            <person name="Norbu C."/>
            <person name="Norbu N."/>
            <person name="Novod N."/>
            <person name="O'Neill B."/>
            <person name="Osman S."/>
            <person name="Markiewicz E."/>
            <person name="Oyono O.L."/>
            <person name="Patti C."/>
            <person name="Phunkhang P."/>
            <person name="Pierre F."/>
            <person name="Priest M."/>
            <person name="Raghuraman S."/>
            <person name="Rege F."/>
            <person name="Reyes R."/>
            <person name="Rise C."/>
            <person name="Rogov P."/>
            <person name="Ross K."/>
            <person name="Ryan E."/>
            <person name="Settipalli S."/>
            <person name="Shea T."/>
            <person name="Sherpa N."/>
            <person name="Shi L."/>
            <person name="Shih D."/>
            <person name="Sparrow T."/>
            <person name="Spaulding J."/>
            <person name="Stalker J."/>
            <person name="Stange-Thomann N."/>
            <person name="Stavropoulos S."/>
            <person name="Stone C."/>
            <person name="Strader C."/>
            <person name="Tesfaye S."/>
            <person name="Thomson T."/>
            <person name="Thoulutsang Y."/>
            <person name="Thoulutsang D."/>
            <person name="Topham K."/>
            <person name="Topping I."/>
            <person name="Tsamla T."/>
            <person name="Vassiliev H."/>
            <person name="Vo A."/>
            <person name="Wangchuk T."/>
            <person name="Wangdi T."/>
            <person name="Weiand M."/>
            <person name="Wilkinson J."/>
            <person name="Wilson A."/>
            <person name="Yadav S."/>
            <person name="Young G."/>
            <person name="Yu Q."/>
            <person name="Zembek L."/>
            <person name="Zhong D."/>
            <person name="Zimmer A."/>
            <person name="Zwirko Z."/>
            <person name="Jaffe D.B."/>
            <person name="Alvarez P."/>
            <person name="Brockman W."/>
            <person name="Butler J."/>
            <person name="Chin C."/>
            <person name="Gnerre S."/>
            <person name="Grabherr M."/>
            <person name="Kleber M."/>
            <person name="Mauceli E."/>
            <person name="MacCallum I."/>
        </authorList>
    </citation>
    <scope>NUCLEOTIDE SEQUENCE [LARGE SCALE GENOMIC DNA]</scope>
    <source>
        <strain evidence="3">Tucson 15081-1352.22</strain>
    </source>
</reference>
<sequence length="212" mass="25208">MNEMDNDETETTHYYLECEGGVEEWHWNVKSTKLLVELYSERRHRFRDPKTRKRALWTEIVEDMERAGYKGINEDICDRKWRNMKKTYRTCRETLRKNGRRRVVWDYYDTFDEMFHSEQAPAEVKNESGAAEQQQPAHVALTDMCASIDAQALGTDNGTKTDLSVSQEQQRQLLILERNRIAAIRELSKRIDESNAIQRERNDLLREYLTQL</sequence>
<dbReference type="Gene3D" id="1.10.10.60">
    <property type="entry name" value="Homeodomain-like"/>
    <property type="match status" value="1"/>
</dbReference>
<dbReference type="HOGENOM" id="CLU_1311304_0_0_1"/>
<dbReference type="Proteomes" id="UP000009192">
    <property type="component" value="Unassembled WGS sequence"/>
</dbReference>
<organism evidence="2 3">
    <name type="scientific">Drosophila mojavensis</name>
    <name type="common">Fruit fly</name>
    <dbReference type="NCBI Taxonomy" id="7230"/>
    <lineage>
        <taxon>Eukaryota</taxon>
        <taxon>Metazoa</taxon>
        <taxon>Ecdysozoa</taxon>
        <taxon>Arthropoda</taxon>
        <taxon>Hexapoda</taxon>
        <taxon>Insecta</taxon>
        <taxon>Pterygota</taxon>
        <taxon>Neoptera</taxon>
        <taxon>Endopterygota</taxon>
        <taxon>Diptera</taxon>
        <taxon>Brachycera</taxon>
        <taxon>Muscomorpha</taxon>
        <taxon>Ephydroidea</taxon>
        <taxon>Drosophilidae</taxon>
        <taxon>Drosophila</taxon>
    </lineage>
</organism>
<evidence type="ECO:0000313" key="2">
    <source>
        <dbReference type="EMBL" id="EDW11731.2"/>
    </source>
</evidence>
<dbReference type="InParanoid" id="B4KL70"/>
<name>B4KL70_DROMO</name>
<dbReference type="OrthoDB" id="6346437at2759"/>
<evidence type="ECO:0000259" key="1">
    <source>
        <dbReference type="Pfam" id="PF13837"/>
    </source>
</evidence>
<evidence type="ECO:0000313" key="3">
    <source>
        <dbReference type="Proteomes" id="UP000009192"/>
    </source>
</evidence>
<protein>
    <recommendedName>
        <fullName evidence="1">Myb/SANT-like DNA-binding domain-containing protein</fullName>
    </recommendedName>
</protein>
<dbReference type="KEGG" id="dmo:Dmoj_GI13510"/>
<keyword evidence="3" id="KW-1185">Reference proteome</keyword>
<dbReference type="PANTHER" id="PTHR47595:SF1">
    <property type="entry name" value="MYB_SANT-LIKE DNA-BINDING DOMAIN-CONTAINING PROTEIN"/>
    <property type="match status" value="1"/>
</dbReference>
<dbReference type="EMBL" id="CH933807">
    <property type="protein sequence ID" value="EDW11731.2"/>
    <property type="molecule type" value="Genomic_DNA"/>
</dbReference>
<dbReference type="AlphaFoldDB" id="B4KL70"/>
<gene>
    <name evidence="2" type="primary">Dmoj\GI13510</name>
    <name evidence="2" type="ORF">Dmoj_GI13510</name>
</gene>
<proteinExistence type="predicted"/>
<feature type="domain" description="Myb/SANT-like DNA-binding" evidence="1">
    <location>
        <begin position="25"/>
        <end position="114"/>
    </location>
</feature>
<dbReference type="InterPro" id="IPR044822">
    <property type="entry name" value="Myb_DNA-bind_4"/>
</dbReference>
<dbReference type="Pfam" id="PF13837">
    <property type="entry name" value="Myb_DNA-bind_4"/>
    <property type="match status" value="1"/>
</dbReference>
<dbReference type="PANTHER" id="PTHR47595">
    <property type="entry name" value="HEAT SHOCK 70 KDA PROTEIN 14"/>
    <property type="match status" value="1"/>
</dbReference>